<dbReference type="Pfam" id="PF03739">
    <property type="entry name" value="LptF_LptG"/>
    <property type="match status" value="1"/>
</dbReference>
<evidence type="ECO:0000256" key="6">
    <source>
        <dbReference type="SAM" id="Phobius"/>
    </source>
</evidence>
<keyword evidence="5 6" id="KW-0472">Membrane</keyword>
<dbReference type="EMBL" id="DROK01000226">
    <property type="protein sequence ID" value="HHI97711.1"/>
    <property type="molecule type" value="Genomic_DNA"/>
</dbReference>
<keyword evidence="2" id="KW-1003">Cell membrane</keyword>
<organism evidence="7">
    <name type="scientific">Thermodesulfatator atlanticus</name>
    <dbReference type="NCBI Taxonomy" id="501497"/>
    <lineage>
        <taxon>Bacteria</taxon>
        <taxon>Pseudomonadati</taxon>
        <taxon>Thermodesulfobacteriota</taxon>
        <taxon>Thermodesulfobacteria</taxon>
        <taxon>Thermodesulfobacteriales</taxon>
        <taxon>Thermodesulfatatoraceae</taxon>
        <taxon>Thermodesulfatator</taxon>
    </lineage>
</organism>
<evidence type="ECO:0000256" key="4">
    <source>
        <dbReference type="ARBA" id="ARBA00022989"/>
    </source>
</evidence>
<keyword evidence="3 6" id="KW-0812">Transmembrane</keyword>
<evidence type="ECO:0000256" key="1">
    <source>
        <dbReference type="ARBA" id="ARBA00004651"/>
    </source>
</evidence>
<feature type="transmembrane region" description="Helical" evidence="6">
    <location>
        <begin position="12"/>
        <end position="36"/>
    </location>
</feature>
<dbReference type="InterPro" id="IPR005495">
    <property type="entry name" value="LptG/LptF_permease"/>
</dbReference>
<name>A0A7V5U375_9BACT</name>
<dbReference type="PANTHER" id="PTHR33529:SF6">
    <property type="entry name" value="YJGP_YJGQ FAMILY PERMEASE"/>
    <property type="match status" value="1"/>
</dbReference>
<dbReference type="GO" id="GO:0015920">
    <property type="term" value="P:lipopolysaccharide transport"/>
    <property type="evidence" value="ECO:0007669"/>
    <property type="project" value="TreeGrafter"/>
</dbReference>
<feature type="transmembrane region" description="Helical" evidence="6">
    <location>
        <begin position="305"/>
        <end position="324"/>
    </location>
</feature>
<comment type="caution">
    <text evidence="7">The sequence shown here is derived from an EMBL/GenBank/DDBJ whole genome shotgun (WGS) entry which is preliminary data.</text>
</comment>
<protein>
    <submittedName>
        <fullName evidence="7">YjgP/YjgQ family permease</fullName>
    </submittedName>
</protein>
<accession>A0A7V5U375</accession>
<keyword evidence="4 6" id="KW-1133">Transmembrane helix</keyword>
<evidence type="ECO:0000256" key="3">
    <source>
        <dbReference type="ARBA" id="ARBA00022692"/>
    </source>
</evidence>
<evidence type="ECO:0000256" key="2">
    <source>
        <dbReference type="ARBA" id="ARBA00022475"/>
    </source>
</evidence>
<feature type="transmembrane region" description="Helical" evidence="6">
    <location>
        <begin position="98"/>
        <end position="121"/>
    </location>
</feature>
<evidence type="ECO:0000256" key="5">
    <source>
        <dbReference type="ARBA" id="ARBA00023136"/>
    </source>
</evidence>
<evidence type="ECO:0000313" key="7">
    <source>
        <dbReference type="EMBL" id="HHI97711.1"/>
    </source>
</evidence>
<dbReference type="Proteomes" id="UP000886101">
    <property type="component" value="Unassembled WGS sequence"/>
</dbReference>
<dbReference type="PANTHER" id="PTHR33529">
    <property type="entry name" value="SLR0882 PROTEIN-RELATED"/>
    <property type="match status" value="1"/>
</dbReference>
<feature type="transmembrane region" description="Helical" evidence="6">
    <location>
        <begin position="279"/>
        <end position="298"/>
    </location>
</feature>
<proteinExistence type="predicted"/>
<sequence>MLLFKYLSREIWKNFILILVALTGLLLLTRLITLLVELSSAGIQLKDYFRLVIFLLPWFLTFLLPLAALLATIFLFMRLSQDQELLAFESLGIPFSRLIVPVLALAVLVLVLDAVVAFKYLPWSKKAFRNFLFELTERKIERGIPPKKFVSLLPGLSLFVEKAWGHGRQFAVVFMVDETSAREKGLIFAKKGELFTGHRRIEFHLYQGYLYLVSKDLRNFQALSFKEYIYRLDIAKLEKKRRRTRGEMSLTELKKAALSYPPDHKKRFYYLSEYYQRLALPWAAFFLPLIGAPLGALVKGSGRGMGFFLAVVLYLGYYFLLSGVNSLAQSGSLPPSSILVVPNLVLALGAGLLILAFQRGIIGRGK</sequence>
<feature type="transmembrane region" description="Helical" evidence="6">
    <location>
        <begin position="336"/>
        <end position="357"/>
    </location>
</feature>
<feature type="transmembrane region" description="Helical" evidence="6">
    <location>
        <begin position="48"/>
        <end position="77"/>
    </location>
</feature>
<comment type="subcellular location">
    <subcellularLocation>
        <location evidence="1">Cell membrane</location>
        <topology evidence="1">Multi-pass membrane protein</topology>
    </subcellularLocation>
</comment>
<gene>
    <name evidence="7" type="ORF">ENJ96_07640</name>
</gene>
<reference evidence="7" key="1">
    <citation type="journal article" date="2020" name="mSystems">
        <title>Genome- and Community-Level Interaction Insights into Carbon Utilization and Element Cycling Functions of Hydrothermarchaeota in Hydrothermal Sediment.</title>
        <authorList>
            <person name="Zhou Z."/>
            <person name="Liu Y."/>
            <person name="Xu W."/>
            <person name="Pan J."/>
            <person name="Luo Z.H."/>
            <person name="Li M."/>
        </authorList>
    </citation>
    <scope>NUCLEOTIDE SEQUENCE [LARGE SCALE GENOMIC DNA]</scope>
    <source>
        <strain evidence="7">HyVt-533</strain>
    </source>
</reference>
<dbReference type="AlphaFoldDB" id="A0A7V5U375"/>
<dbReference type="GO" id="GO:0043190">
    <property type="term" value="C:ATP-binding cassette (ABC) transporter complex"/>
    <property type="evidence" value="ECO:0007669"/>
    <property type="project" value="TreeGrafter"/>
</dbReference>